<name>A0A2G8K213_STIJA</name>
<dbReference type="OrthoDB" id="5949994at2759"/>
<organism evidence="1 2">
    <name type="scientific">Stichopus japonicus</name>
    <name type="common">Sea cucumber</name>
    <dbReference type="NCBI Taxonomy" id="307972"/>
    <lineage>
        <taxon>Eukaryota</taxon>
        <taxon>Metazoa</taxon>
        <taxon>Echinodermata</taxon>
        <taxon>Eleutherozoa</taxon>
        <taxon>Echinozoa</taxon>
        <taxon>Holothuroidea</taxon>
        <taxon>Aspidochirotacea</taxon>
        <taxon>Aspidochirotida</taxon>
        <taxon>Stichopodidae</taxon>
        <taxon>Apostichopus</taxon>
    </lineage>
</organism>
<evidence type="ECO:0000313" key="2">
    <source>
        <dbReference type="Proteomes" id="UP000230750"/>
    </source>
</evidence>
<sequence length="224" mass="24928">MKLECVIHVSKTASGKVTAFTNISKAKVIRCANEWKALGGELGDLANTILSDNADLNLTLDTTTCGYHRQCYMKFTDVSKISRAKSKLTQSVEDLPAQTDTADFRDFSHKDQSDTMDQGPAPKLLRSVHTLHSGHILPPVCVICQKVSYVTNSLTKKRSKERLVECQTVTAGSLQTAAQIRNDEAIAYIRDQDLVALEAKYHKTCYQQYVRVLSTQKKQDGFLV</sequence>
<reference evidence="1 2" key="1">
    <citation type="journal article" date="2017" name="PLoS Biol.">
        <title>The sea cucumber genome provides insights into morphological evolution and visceral regeneration.</title>
        <authorList>
            <person name="Zhang X."/>
            <person name="Sun L."/>
            <person name="Yuan J."/>
            <person name="Sun Y."/>
            <person name="Gao Y."/>
            <person name="Zhang L."/>
            <person name="Li S."/>
            <person name="Dai H."/>
            <person name="Hamel J.F."/>
            <person name="Liu C."/>
            <person name="Yu Y."/>
            <person name="Liu S."/>
            <person name="Lin W."/>
            <person name="Guo K."/>
            <person name="Jin S."/>
            <person name="Xu P."/>
            <person name="Storey K.B."/>
            <person name="Huan P."/>
            <person name="Zhang T."/>
            <person name="Zhou Y."/>
            <person name="Zhang J."/>
            <person name="Lin C."/>
            <person name="Li X."/>
            <person name="Xing L."/>
            <person name="Huo D."/>
            <person name="Sun M."/>
            <person name="Wang L."/>
            <person name="Mercier A."/>
            <person name="Li F."/>
            <person name="Yang H."/>
            <person name="Xiang J."/>
        </authorList>
    </citation>
    <scope>NUCLEOTIDE SEQUENCE [LARGE SCALE GENOMIC DNA]</scope>
    <source>
        <strain evidence="1">Shaxun</strain>
        <tissue evidence="1">Muscle</tissue>
    </source>
</reference>
<proteinExistence type="predicted"/>
<protein>
    <submittedName>
        <fullName evidence="1">Uncharacterized protein</fullName>
    </submittedName>
</protein>
<comment type="caution">
    <text evidence="1">The sequence shown here is derived from an EMBL/GenBank/DDBJ whole genome shotgun (WGS) entry which is preliminary data.</text>
</comment>
<gene>
    <name evidence="1" type="ORF">BSL78_21147</name>
</gene>
<dbReference type="EMBL" id="MRZV01000969">
    <property type="protein sequence ID" value="PIK41995.1"/>
    <property type="molecule type" value="Genomic_DNA"/>
</dbReference>
<evidence type="ECO:0000313" key="1">
    <source>
        <dbReference type="EMBL" id="PIK41995.1"/>
    </source>
</evidence>
<dbReference type="AlphaFoldDB" id="A0A2G8K213"/>
<keyword evidence="2" id="KW-1185">Reference proteome</keyword>
<accession>A0A2G8K213</accession>
<dbReference type="Proteomes" id="UP000230750">
    <property type="component" value="Unassembled WGS sequence"/>
</dbReference>